<sequence length="126" mass="13760">MVVLCVFILTCTLAVGVKALSYPVLPLMVSNRVVNRVKSNTFAGEVFGDSGPGNYLSCLLQITEKCRTSASCSPPQMNVTCIQLKSTLFQPHHLCRSQSCACLPHLHLSMNPDNEQLHLTLNLATE</sequence>
<gene>
    <name evidence="2" type="ORF">AVEN_264177_1</name>
</gene>
<evidence type="ECO:0000256" key="1">
    <source>
        <dbReference type="SAM" id="SignalP"/>
    </source>
</evidence>
<protein>
    <submittedName>
        <fullName evidence="2">Uncharacterized protein</fullName>
    </submittedName>
</protein>
<evidence type="ECO:0000313" key="2">
    <source>
        <dbReference type="EMBL" id="GBO27971.1"/>
    </source>
</evidence>
<keyword evidence="1" id="KW-0732">Signal</keyword>
<dbReference type="AlphaFoldDB" id="A0A4Y2VTG4"/>
<keyword evidence="3" id="KW-1185">Reference proteome</keyword>
<feature type="signal peptide" evidence="1">
    <location>
        <begin position="1"/>
        <end position="19"/>
    </location>
</feature>
<dbReference type="EMBL" id="BGPR01050995">
    <property type="protein sequence ID" value="GBO27971.1"/>
    <property type="molecule type" value="Genomic_DNA"/>
</dbReference>
<accession>A0A4Y2VTG4</accession>
<organism evidence="2 3">
    <name type="scientific">Araneus ventricosus</name>
    <name type="common">Orbweaver spider</name>
    <name type="synonym">Epeira ventricosa</name>
    <dbReference type="NCBI Taxonomy" id="182803"/>
    <lineage>
        <taxon>Eukaryota</taxon>
        <taxon>Metazoa</taxon>
        <taxon>Ecdysozoa</taxon>
        <taxon>Arthropoda</taxon>
        <taxon>Chelicerata</taxon>
        <taxon>Arachnida</taxon>
        <taxon>Araneae</taxon>
        <taxon>Araneomorphae</taxon>
        <taxon>Entelegynae</taxon>
        <taxon>Araneoidea</taxon>
        <taxon>Araneidae</taxon>
        <taxon>Araneus</taxon>
    </lineage>
</organism>
<dbReference type="Proteomes" id="UP000499080">
    <property type="component" value="Unassembled WGS sequence"/>
</dbReference>
<name>A0A4Y2VTG4_ARAVE</name>
<reference evidence="2 3" key="1">
    <citation type="journal article" date="2019" name="Sci. Rep.">
        <title>Orb-weaving spider Araneus ventricosus genome elucidates the spidroin gene catalogue.</title>
        <authorList>
            <person name="Kono N."/>
            <person name="Nakamura H."/>
            <person name="Ohtoshi R."/>
            <person name="Moran D.A.P."/>
            <person name="Shinohara A."/>
            <person name="Yoshida Y."/>
            <person name="Fujiwara M."/>
            <person name="Mori M."/>
            <person name="Tomita M."/>
            <person name="Arakawa K."/>
        </authorList>
    </citation>
    <scope>NUCLEOTIDE SEQUENCE [LARGE SCALE GENOMIC DNA]</scope>
</reference>
<proteinExistence type="predicted"/>
<evidence type="ECO:0000313" key="3">
    <source>
        <dbReference type="Proteomes" id="UP000499080"/>
    </source>
</evidence>
<feature type="chain" id="PRO_5021503543" evidence="1">
    <location>
        <begin position="20"/>
        <end position="126"/>
    </location>
</feature>
<comment type="caution">
    <text evidence="2">The sequence shown here is derived from an EMBL/GenBank/DDBJ whole genome shotgun (WGS) entry which is preliminary data.</text>
</comment>